<reference evidence="10" key="1">
    <citation type="thesis" date="2020" institute="ProQuest LLC" country="789 East Eisenhower Parkway, Ann Arbor, MI, USA">
        <title>Comparative Genomics and Chromosome Evolution.</title>
        <authorList>
            <person name="Mudd A.B."/>
        </authorList>
    </citation>
    <scope>NUCLEOTIDE SEQUENCE</scope>
    <source>
        <strain evidence="10">237g6f4</strain>
        <tissue evidence="10">Blood</tissue>
    </source>
</reference>
<comment type="cofactor">
    <cofactor evidence="1">
        <name>Mn(2+)</name>
        <dbReference type="ChEBI" id="CHEBI:29035"/>
    </cofactor>
</comment>
<dbReference type="CDD" id="cd05402">
    <property type="entry name" value="NT_PAP_TUTase"/>
    <property type="match status" value="1"/>
</dbReference>
<sequence length="551" mass="61682">MVNCIRLNSVLRAGGRALSTTAGKKQRPLVAETADQHHVTRNNFSDVQRVRHEQAKHSVLIGCPAKINENKFLKYLSQYGEVASHFFFDSNGTHAVVEFVDLQSINSFLAGTKIPSDEDVFVVPYKSRYIRLKTTEVGQQFPKCWPQFCIPMNSLVEKLCGAESIEDQAHLLLDDLQLTEESIRLRYLVSSLISDIATAYFPEASVHLYGSSVNSFGKMGCDLDLFLNLEDIKGYRSGKMTSAYSTEFWMRRVSSGRTAQQKILSVIGECIDSFGPGCNEVQKILNARCPLVRFIHQSSGLQCDLTADNKIALRSSELLYIYGNLDHRVRALVFALRSWARVHGITSSIPGHWITNFSLTMMVLFFLQKRTPPVIPTLDQLKNLAGKKEKSIIDGNDCTFVKDLNKIRQTANKEPLDSLLIEFLEYYGKFDFKTSCIDIRKGVEKNKPEAAALYIQNPFEQKLNISKNVNQSSLQRFVNLAQESAYILQDQGGRPSKKGKPWGLASILLPASADKGTSPKRKKKVSASERIGSLLESLKDNDDTGKAQPGH</sequence>
<comment type="caution">
    <text evidence="10">The sequence shown here is derived from an EMBL/GenBank/DDBJ whole genome shotgun (WGS) entry which is preliminary data.</text>
</comment>
<dbReference type="InterPro" id="IPR054708">
    <property type="entry name" value="MTPAP-like_central"/>
</dbReference>
<feature type="domain" description="Poly(A) RNA polymerase mitochondrial-like central palm" evidence="9">
    <location>
        <begin position="166"/>
        <end position="323"/>
    </location>
</feature>
<dbReference type="SUPFAM" id="SSF81631">
    <property type="entry name" value="PAP/OAS1 substrate-binding domain"/>
    <property type="match status" value="1"/>
</dbReference>
<evidence type="ECO:0000256" key="1">
    <source>
        <dbReference type="ARBA" id="ARBA00001936"/>
    </source>
</evidence>
<keyword evidence="11" id="KW-1185">Reference proteome</keyword>
<feature type="region of interest" description="Disordered" evidence="6">
    <location>
        <begin position="512"/>
        <end position="551"/>
    </location>
</feature>
<dbReference type="GO" id="GO:0031123">
    <property type="term" value="P:RNA 3'-end processing"/>
    <property type="evidence" value="ECO:0007669"/>
    <property type="project" value="TreeGrafter"/>
</dbReference>
<feature type="domain" description="PAP-associated" evidence="7">
    <location>
        <begin position="418"/>
        <end position="461"/>
    </location>
</feature>
<dbReference type="InterPro" id="IPR002058">
    <property type="entry name" value="PAP_assoc"/>
</dbReference>
<evidence type="ECO:0000259" key="7">
    <source>
        <dbReference type="Pfam" id="PF03828"/>
    </source>
</evidence>
<dbReference type="Pfam" id="PF03828">
    <property type="entry name" value="PAP_assoc"/>
    <property type="match status" value="1"/>
</dbReference>
<feature type="domain" description="RL" evidence="8">
    <location>
        <begin position="44"/>
        <end position="111"/>
    </location>
</feature>
<evidence type="ECO:0000256" key="5">
    <source>
        <dbReference type="ARBA" id="ARBA00022842"/>
    </source>
</evidence>
<dbReference type="GO" id="GO:1990817">
    <property type="term" value="F:poly(A) RNA polymerase activity"/>
    <property type="evidence" value="ECO:0007669"/>
    <property type="project" value="TreeGrafter"/>
</dbReference>
<evidence type="ECO:0000256" key="4">
    <source>
        <dbReference type="ARBA" id="ARBA00022723"/>
    </source>
</evidence>
<dbReference type="InterPro" id="IPR041252">
    <property type="entry name" value="RL"/>
</dbReference>
<dbReference type="SUPFAM" id="SSF81301">
    <property type="entry name" value="Nucleotidyltransferase"/>
    <property type="match status" value="1"/>
</dbReference>
<dbReference type="Pfam" id="PF22600">
    <property type="entry name" value="MTPAP-like_central"/>
    <property type="match status" value="1"/>
</dbReference>
<dbReference type="Gene3D" id="1.10.1410.10">
    <property type="match status" value="1"/>
</dbReference>
<evidence type="ECO:0000256" key="6">
    <source>
        <dbReference type="SAM" id="MobiDB-lite"/>
    </source>
</evidence>
<evidence type="ECO:0000256" key="2">
    <source>
        <dbReference type="ARBA" id="ARBA00001946"/>
    </source>
</evidence>
<dbReference type="EMBL" id="WNYA01000005">
    <property type="protein sequence ID" value="KAG8573582.1"/>
    <property type="molecule type" value="Genomic_DNA"/>
</dbReference>
<dbReference type="Pfam" id="PF17797">
    <property type="entry name" value="RL"/>
    <property type="match status" value="1"/>
</dbReference>
<evidence type="ECO:0000259" key="9">
    <source>
        <dbReference type="Pfam" id="PF22600"/>
    </source>
</evidence>
<dbReference type="PANTHER" id="PTHR12271:SF133">
    <property type="entry name" value="POLY(A) RNA POLYMERASE, MITOCHONDRIAL"/>
    <property type="match status" value="1"/>
</dbReference>
<evidence type="ECO:0000259" key="8">
    <source>
        <dbReference type="Pfam" id="PF17797"/>
    </source>
</evidence>
<proteinExistence type="predicted"/>
<dbReference type="Proteomes" id="UP000824782">
    <property type="component" value="Unassembled WGS sequence"/>
</dbReference>
<evidence type="ECO:0008006" key="12">
    <source>
        <dbReference type="Google" id="ProtNLM"/>
    </source>
</evidence>
<evidence type="ECO:0000313" key="10">
    <source>
        <dbReference type="EMBL" id="KAG8573582.1"/>
    </source>
</evidence>
<dbReference type="GO" id="GO:0046872">
    <property type="term" value="F:metal ion binding"/>
    <property type="evidence" value="ECO:0007669"/>
    <property type="project" value="UniProtKB-KW"/>
</dbReference>
<dbReference type="PANTHER" id="PTHR12271">
    <property type="entry name" value="POLY A POLYMERASE CID PAP -RELATED"/>
    <property type="match status" value="1"/>
</dbReference>
<name>A0AAV7BLT6_ENGPU</name>
<dbReference type="Gene3D" id="3.30.460.10">
    <property type="entry name" value="Beta Polymerase, domain 2"/>
    <property type="match status" value="1"/>
</dbReference>
<protein>
    <recommendedName>
        <fullName evidence="12">Poly(A) RNA polymerase, mitochondrial</fullName>
    </recommendedName>
</protein>
<dbReference type="GO" id="GO:0005739">
    <property type="term" value="C:mitochondrion"/>
    <property type="evidence" value="ECO:0007669"/>
    <property type="project" value="TreeGrafter"/>
</dbReference>
<keyword evidence="3" id="KW-0808">Transferase</keyword>
<keyword evidence="4" id="KW-0479">Metal-binding</keyword>
<organism evidence="10 11">
    <name type="scientific">Engystomops pustulosus</name>
    <name type="common">Tungara frog</name>
    <name type="synonym">Physalaemus pustulosus</name>
    <dbReference type="NCBI Taxonomy" id="76066"/>
    <lineage>
        <taxon>Eukaryota</taxon>
        <taxon>Metazoa</taxon>
        <taxon>Chordata</taxon>
        <taxon>Craniata</taxon>
        <taxon>Vertebrata</taxon>
        <taxon>Euteleostomi</taxon>
        <taxon>Amphibia</taxon>
        <taxon>Batrachia</taxon>
        <taxon>Anura</taxon>
        <taxon>Neobatrachia</taxon>
        <taxon>Hyloidea</taxon>
        <taxon>Leptodactylidae</taxon>
        <taxon>Leiuperinae</taxon>
        <taxon>Engystomops</taxon>
    </lineage>
</organism>
<evidence type="ECO:0000256" key="3">
    <source>
        <dbReference type="ARBA" id="ARBA00022679"/>
    </source>
</evidence>
<comment type="cofactor">
    <cofactor evidence="2">
        <name>Mg(2+)</name>
        <dbReference type="ChEBI" id="CHEBI:18420"/>
    </cofactor>
</comment>
<gene>
    <name evidence="10" type="ORF">GDO81_012460</name>
</gene>
<evidence type="ECO:0000313" key="11">
    <source>
        <dbReference type="Proteomes" id="UP000824782"/>
    </source>
</evidence>
<keyword evidence="5" id="KW-0460">Magnesium</keyword>
<accession>A0AAV7BLT6</accession>
<dbReference type="InterPro" id="IPR043519">
    <property type="entry name" value="NT_sf"/>
</dbReference>
<dbReference type="AlphaFoldDB" id="A0AAV7BLT6"/>